<dbReference type="VEuPathDB" id="FungiDB:UREG_05424"/>
<dbReference type="eggNOG" id="ENOG502RDNH">
    <property type="taxonomic scope" value="Eukaryota"/>
</dbReference>
<dbReference type="GeneID" id="8438073"/>
<keyword evidence="3 5" id="KW-1133">Transmembrane helix</keyword>
<evidence type="ECO:0000313" key="7">
    <source>
        <dbReference type="Proteomes" id="UP000002058"/>
    </source>
</evidence>
<dbReference type="OMA" id="HEWFFYV"/>
<comment type="subcellular location">
    <subcellularLocation>
        <location evidence="1">Membrane</location>
        <topology evidence="1">Multi-pass membrane protein</topology>
    </subcellularLocation>
</comment>
<dbReference type="PANTHER" id="PTHR31465">
    <property type="entry name" value="PROTEIN RTA1-RELATED"/>
    <property type="match status" value="1"/>
</dbReference>
<evidence type="ECO:0000313" key="6">
    <source>
        <dbReference type="EMBL" id="EEP80582.1"/>
    </source>
</evidence>
<dbReference type="GO" id="GO:0016020">
    <property type="term" value="C:membrane"/>
    <property type="evidence" value="ECO:0007669"/>
    <property type="project" value="UniProtKB-SubCell"/>
</dbReference>
<dbReference type="Pfam" id="PF04479">
    <property type="entry name" value="RTA1"/>
    <property type="match status" value="1"/>
</dbReference>
<evidence type="ECO:0008006" key="8">
    <source>
        <dbReference type="Google" id="ProtNLM"/>
    </source>
</evidence>
<dbReference type="AlphaFoldDB" id="C4JSI5"/>
<dbReference type="RefSeq" id="XP_002584735.1">
    <property type="nucleotide sequence ID" value="XM_002584689.1"/>
</dbReference>
<evidence type="ECO:0000256" key="4">
    <source>
        <dbReference type="ARBA" id="ARBA00023136"/>
    </source>
</evidence>
<dbReference type="Proteomes" id="UP000002058">
    <property type="component" value="Unassembled WGS sequence"/>
</dbReference>
<keyword evidence="2 5" id="KW-0812">Transmembrane</keyword>
<protein>
    <recommendedName>
        <fullName evidence="8">RTA1 domain protein</fullName>
    </recommendedName>
</protein>
<organism evidence="6 7">
    <name type="scientific">Uncinocarpus reesii (strain UAMH 1704)</name>
    <dbReference type="NCBI Taxonomy" id="336963"/>
    <lineage>
        <taxon>Eukaryota</taxon>
        <taxon>Fungi</taxon>
        <taxon>Dikarya</taxon>
        <taxon>Ascomycota</taxon>
        <taxon>Pezizomycotina</taxon>
        <taxon>Eurotiomycetes</taxon>
        <taxon>Eurotiomycetidae</taxon>
        <taxon>Onygenales</taxon>
        <taxon>Onygenaceae</taxon>
        <taxon>Uncinocarpus</taxon>
    </lineage>
</organism>
<dbReference type="EMBL" id="CH476617">
    <property type="protein sequence ID" value="EEP80582.1"/>
    <property type="molecule type" value="Genomic_DNA"/>
</dbReference>
<proteinExistence type="predicted"/>
<evidence type="ECO:0000256" key="1">
    <source>
        <dbReference type="ARBA" id="ARBA00004141"/>
    </source>
</evidence>
<reference evidence="7" key="1">
    <citation type="journal article" date="2009" name="Genome Res.">
        <title>Comparative genomic analyses of the human fungal pathogens Coccidioides and their relatives.</title>
        <authorList>
            <person name="Sharpton T.J."/>
            <person name="Stajich J.E."/>
            <person name="Rounsley S.D."/>
            <person name="Gardner M.J."/>
            <person name="Wortman J.R."/>
            <person name="Jordar V.S."/>
            <person name="Maiti R."/>
            <person name="Kodira C.D."/>
            <person name="Neafsey D.E."/>
            <person name="Zeng Q."/>
            <person name="Hung C.-Y."/>
            <person name="McMahan C."/>
            <person name="Muszewska A."/>
            <person name="Grynberg M."/>
            <person name="Mandel M.A."/>
            <person name="Kellner E.M."/>
            <person name="Barker B.M."/>
            <person name="Galgiani J.N."/>
            <person name="Orbach M.J."/>
            <person name="Kirkland T.N."/>
            <person name="Cole G.T."/>
            <person name="Henn M.R."/>
            <person name="Birren B.W."/>
            <person name="Taylor J.W."/>
        </authorList>
    </citation>
    <scope>NUCLEOTIDE SEQUENCE [LARGE SCALE GENOMIC DNA]</scope>
    <source>
        <strain evidence="7">UAMH 1704</strain>
    </source>
</reference>
<dbReference type="KEGG" id="ure:UREG_05424"/>
<dbReference type="PANTHER" id="PTHR31465:SF34">
    <property type="entry name" value="DOMAIN PROTEIN, PUTATIVE (AFU_ORTHOLOGUE AFUA_3G00480)-RELATED"/>
    <property type="match status" value="1"/>
</dbReference>
<name>C4JSI5_UNCRE</name>
<keyword evidence="4 5" id="KW-0472">Membrane</keyword>
<sequence length="344" mass="39307">MPDGRPVEGSLYIYAPNKVAPIFFAIAFAVSTTGHFWQCYHYKCFKLMGLHLLCGLMFTAGFALREYGTFNYLFEGNNLNYYIATISLIYMAPSLAFRPLLELANYHILGRILYYVPYFAPLHPGRVLTTFGMLSCIVEVMNAIGISYSVNKSLSEDVNKVGEILVKASLLVQIVVIALFCLLAGIFHQRCARARVSSRSVSAPLLTLYASQFLILARCIYRTIEHFDTSKALASQDVDLATISPLLRYEWFFYVFEATFMLINSAMWNWWHPRRYLPESYNTYLAQDGITELEGPGWKDDRPVWLTLIDPFGFVNWSGKKEKPFWETNGYFAVKGHDPQKSNV</sequence>
<dbReference type="InParanoid" id="C4JSI5"/>
<feature type="transmembrane region" description="Helical" evidence="5">
    <location>
        <begin position="170"/>
        <end position="189"/>
    </location>
</feature>
<gene>
    <name evidence="6" type="ORF">UREG_05424</name>
</gene>
<keyword evidence="7" id="KW-1185">Reference proteome</keyword>
<dbReference type="HOGENOM" id="CLU_033465_0_1_1"/>
<accession>C4JSI5</accession>
<feature type="transmembrane region" description="Helical" evidence="5">
    <location>
        <begin position="44"/>
        <end position="64"/>
    </location>
</feature>
<dbReference type="OrthoDB" id="3358017at2759"/>
<feature type="transmembrane region" description="Helical" evidence="5">
    <location>
        <begin position="20"/>
        <end position="37"/>
    </location>
</feature>
<dbReference type="InterPro" id="IPR007568">
    <property type="entry name" value="RTA1"/>
</dbReference>
<feature type="transmembrane region" description="Helical" evidence="5">
    <location>
        <begin position="79"/>
        <end position="101"/>
    </location>
</feature>
<evidence type="ECO:0000256" key="3">
    <source>
        <dbReference type="ARBA" id="ARBA00022989"/>
    </source>
</evidence>
<feature type="transmembrane region" description="Helical" evidence="5">
    <location>
        <begin position="127"/>
        <end position="150"/>
    </location>
</feature>
<evidence type="ECO:0000256" key="2">
    <source>
        <dbReference type="ARBA" id="ARBA00022692"/>
    </source>
</evidence>
<evidence type="ECO:0000256" key="5">
    <source>
        <dbReference type="SAM" id="Phobius"/>
    </source>
</evidence>